<dbReference type="Pfam" id="PF02055">
    <property type="entry name" value="Glyco_hydro_30"/>
    <property type="match status" value="1"/>
</dbReference>
<dbReference type="Pfam" id="PF17189">
    <property type="entry name" value="Glyco_hydro_30C"/>
    <property type="match status" value="1"/>
</dbReference>
<accession>A0AAF0I5W1</accession>
<keyword evidence="2" id="KW-0732">Signal</keyword>
<reference evidence="7" key="1">
    <citation type="submission" date="2022-10" db="EMBL/GenBank/DDBJ databases">
        <title>Vagococcus sp. isolated from poultry meat.</title>
        <authorList>
            <person name="Johansson P."/>
            <person name="Bjorkroth J."/>
        </authorList>
    </citation>
    <scope>NUCLEOTIDE SEQUENCE</scope>
    <source>
        <strain evidence="7">STAA11</strain>
    </source>
</reference>
<dbReference type="PRINTS" id="PR00843">
    <property type="entry name" value="GLHYDRLASE30"/>
</dbReference>
<dbReference type="Proteomes" id="UP001179647">
    <property type="component" value="Chromosome"/>
</dbReference>
<dbReference type="PANTHER" id="PTHR11069">
    <property type="entry name" value="GLUCOSYLCERAMIDASE"/>
    <property type="match status" value="1"/>
</dbReference>
<evidence type="ECO:0000313" key="8">
    <source>
        <dbReference type="Proteomes" id="UP001179647"/>
    </source>
</evidence>
<evidence type="ECO:0000256" key="1">
    <source>
        <dbReference type="ARBA" id="ARBA00005382"/>
    </source>
</evidence>
<sequence length="443" mass="51396">MNAKIYRTTETIRLLQEDVIFTERTKDNSNILKVFPHKKKQKIQGFGSSFTEGSGVSFNKMTEKTKEKLLDLYFGLNGSRYNLARLPIQSCDFSLKNYEYIKDESDLLHENFDFSHDDEYIIPFVKAALKVNPEIVFMASPWSPPAFMKTNQNMNKGGELKEKYYESWALVIKKYLDHYLKNGIKIKKLSVQNEPVAVKPWDSCLYTNKNELLFAAKYLRTILKDSPHEDIQLYIWDHDKDGLIDWIDQSFSLDNQIYAEEIDGVAFHWYTGDHFEQINYLATTYPDKDLLFTEGCVPFNQEPINNHEHAYVYIHDLIGNFKNGTTGYIDWNILLDHEGGPNHMGNTCEAPILYQAEKDKLSINLSYYYINHFSHFIENDAHVILTSSYSSQIEHVGFINPNGDKIIVLYNNGSVSVDFRIVENEKECSLKLSSKEVATVIWQ</sequence>
<dbReference type="Gene3D" id="2.60.40.1180">
    <property type="entry name" value="Golgi alpha-mannosidase II"/>
    <property type="match status" value="1"/>
</dbReference>
<evidence type="ECO:0000256" key="2">
    <source>
        <dbReference type="ARBA" id="ARBA00022729"/>
    </source>
</evidence>
<feature type="domain" description="Glycosyl hydrolase family 30 beta sandwich" evidence="6">
    <location>
        <begin position="383"/>
        <end position="439"/>
    </location>
</feature>
<dbReference type="InterPro" id="IPR001139">
    <property type="entry name" value="Glyco_hydro_30"/>
</dbReference>
<evidence type="ECO:0000256" key="3">
    <source>
        <dbReference type="ARBA" id="ARBA00022801"/>
    </source>
</evidence>
<keyword evidence="8" id="KW-1185">Reference proteome</keyword>
<organism evidence="7 8">
    <name type="scientific">Vagococcus intermedius</name>
    <dbReference type="NCBI Taxonomy" id="2991418"/>
    <lineage>
        <taxon>Bacteria</taxon>
        <taxon>Bacillati</taxon>
        <taxon>Bacillota</taxon>
        <taxon>Bacilli</taxon>
        <taxon>Lactobacillales</taxon>
        <taxon>Enterococcaceae</taxon>
        <taxon>Vagococcus</taxon>
    </lineage>
</organism>
<keyword evidence="3 4" id="KW-0378">Hydrolase</keyword>
<dbReference type="KEGG" id="vie:OL234_05385"/>
<dbReference type="SUPFAM" id="SSF51445">
    <property type="entry name" value="(Trans)glycosidases"/>
    <property type="match status" value="1"/>
</dbReference>
<proteinExistence type="inferred from homology"/>
<dbReference type="RefSeq" id="WP_275468222.1">
    <property type="nucleotide sequence ID" value="NZ_CP110232.1"/>
</dbReference>
<dbReference type="InterPro" id="IPR033453">
    <property type="entry name" value="Glyco_hydro_30_TIM-barrel"/>
</dbReference>
<dbReference type="GO" id="GO:0004348">
    <property type="term" value="F:glucosylceramidase activity"/>
    <property type="evidence" value="ECO:0007669"/>
    <property type="project" value="InterPro"/>
</dbReference>
<dbReference type="AlphaFoldDB" id="A0AAF0I5W1"/>
<comment type="similarity">
    <text evidence="1 4">Belongs to the glycosyl hydrolase 30 family.</text>
</comment>
<evidence type="ECO:0000259" key="5">
    <source>
        <dbReference type="Pfam" id="PF02055"/>
    </source>
</evidence>
<protein>
    <submittedName>
        <fullName evidence="7">Lysosomal glucosyl ceramidase</fullName>
    </submittedName>
</protein>
<evidence type="ECO:0000313" key="7">
    <source>
        <dbReference type="EMBL" id="WEG72419.1"/>
    </source>
</evidence>
<dbReference type="EMBL" id="CP110232">
    <property type="protein sequence ID" value="WEG72419.1"/>
    <property type="molecule type" value="Genomic_DNA"/>
</dbReference>
<feature type="domain" description="Glycosyl hydrolase family 30 TIM-barrel" evidence="5">
    <location>
        <begin position="43"/>
        <end position="377"/>
    </location>
</feature>
<dbReference type="PANTHER" id="PTHR11069:SF23">
    <property type="entry name" value="LYSOSOMAL ACID GLUCOSYLCERAMIDASE"/>
    <property type="match status" value="1"/>
</dbReference>
<dbReference type="InterPro" id="IPR013780">
    <property type="entry name" value="Glyco_hydro_b"/>
</dbReference>
<name>A0AAF0I5W1_9ENTE</name>
<dbReference type="GO" id="GO:0016020">
    <property type="term" value="C:membrane"/>
    <property type="evidence" value="ECO:0007669"/>
    <property type="project" value="GOC"/>
</dbReference>
<keyword evidence="4" id="KW-0326">Glycosidase</keyword>
<evidence type="ECO:0000256" key="4">
    <source>
        <dbReference type="RuleBase" id="RU361188"/>
    </source>
</evidence>
<evidence type="ECO:0000259" key="6">
    <source>
        <dbReference type="Pfam" id="PF17189"/>
    </source>
</evidence>
<dbReference type="InterPro" id="IPR017853">
    <property type="entry name" value="GH"/>
</dbReference>
<dbReference type="InterPro" id="IPR033452">
    <property type="entry name" value="GH30_C"/>
</dbReference>
<dbReference type="Gene3D" id="3.20.20.80">
    <property type="entry name" value="Glycosidases"/>
    <property type="match status" value="1"/>
</dbReference>
<dbReference type="GO" id="GO:0006680">
    <property type="term" value="P:glucosylceramide catabolic process"/>
    <property type="evidence" value="ECO:0007669"/>
    <property type="project" value="TreeGrafter"/>
</dbReference>
<gene>
    <name evidence="7" type="ORF">OL234_05385</name>
</gene>